<reference evidence="4 5" key="1">
    <citation type="submission" date="2021-05" db="EMBL/GenBank/DDBJ databases">
        <title>Kineosporia and Streptomyces sp. nov. two new marine actinobacteria isolated from Coral.</title>
        <authorList>
            <person name="Buangrab K."/>
            <person name="Sutthacheep M."/>
            <person name="Yeemin T."/>
            <person name="Harunari E."/>
            <person name="Igarashi Y."/>
            <person name="Kanchanasin P."/>
            <person name="Tanasupawat S."/>
            <person name="Phongsopitanun W."/>
        </authorList>
    </citation>
    <scope>NUCLEOTIDE SEQUENCE [LARGE SCALE GENOMIC DNA]</scope>
    <source>
        <strain evidence="4 5">J2-2</strain>
    </source>
</reference>
<evidence type="ECO:0000256" key="2">
    <source>
        <dbReference type="ARBA" id="ARBA00022801"/>
    </source>
</evidence>
<evidence type="ECO:0000259" key="3">
    <source>
        <dbReference type="PROSITE" id="PS51462"/>
    </source>
</evidence>
<dbReference type="PANTHER" id="PTHR43046:SF2">
    <property type="entry name" value="8-OXO-DGTP DIPHOSPHATASE-RELATED"/>
    <property type="match status" value="1"/>
</dbReference>
<evidence type="ECO:0000256" key="1">
    <source>
        <dbReference type="ARBA" id="ARBA00001946"/>
    </source>
</evidence>
<comment type="cofactor">
    <cofactor evidence="1">
        <name>Mg(2+)</name>
        <dbReference type="ChEBI" id="CHEBI:18420"/>
    </cofactor>
</comment>
<evidence type="ECO:0000313" key="4">
    <source>
        <dbReference type="EMBL" id="MBT0769228.1"/>
    </source>
</evidence>
<dbReference type="PROSITE" id="PS51462">
    <property type="entry name" value="NUDIX"/>
    <property type="match status" value="1"/>
</dbReference>
<dbReference type="SUPFAM" id="SSF55811">
    <property type="entry name" value="Nudix"/>
    <property type="match status" value="1"/>
</dbReference>
<keyword evidence="2 4" id="KW-0378">Hydrolase</keyword>
<comment type="caution">
    <text evidence="4">The sequence shown here is derived from an EMBL/GenBank/DDBJ whole genome shotgun (WGS) entry which is preliminary data.</text>
</comment>
<dbReference type="RefSeq" id="WP_214155506.1">
    <property type="nucleotide sequence ID" value="NZ_JAHBAY010000003.1"/>
</dbReference>
<feature type="domain" description="Nudix hydrolase" evidence="3">
    <location>
        <begin position="20"/>
        <end position="150"/>
    </location>
</feature>
<dbReference type="Gene3D" id="3.90.79.10">
    <property type="entry name" value="Nucleoside Triphosphate Pyrophosphohydrolase"/>
    <property type="match status" value="1"/>
</dbReference>
<accession>A0ABS5TGM8</accession>
<dbReference type="Pfam" id="PF00293">
    <property type="entry name" value="NUDIX"/>
    <property type="match status" value="1"/>
</dbReference>
<gene>
    <name evidence="4" type="ORF">KIH74_09875</name>
</gene>
<dbReference type="Proteomes" id="UP001197247">
    <property type="component" value="Unassembled WGS sequence"/>
</dbReference>
<keyword evidence="5" id="KW-1185">Reference proteome</keyword>
<dbReference type="EMBL" id="JAHBAY010000003">
    <property type="protein sequence ID" value="MBT0769228.1"/>
    <property type="molecule type" value="Genomic_DNA"/>
</dbReference>
<dbReference type="GO" id="GO:0016787">
    <property type="term" value="F:hydrolase activity"/>
    <property type="evidence" value="ECO:0007669"/>
    <property type="project" value="UniProtKB-KW"/>
</dbReference>
<dbReference type="PANTHER" id="PTHR43046">
    <property type="entry name" value="GDP-MANNOSE MANNOSYL HYDROLASE"/>
    <property type="match status" value="1"/>
</dbReference>
<organism evidence="4 5">
    <name type="scientific">Kineosporia corallincola</name>
    <dbReference type="NCBI Taxonomy" id="2835133"/>
    <lineage>
        <taxon>Bacteria</taxon>
        <taxon>Bacillati</taxon>
        <taxon>Actinomycetota</taxon>
        <taxon>Actinomycetes</taxon>
        <taxon>Kineosporiales</taxon>
        <taxon>Kineosporiaceae</taxon>
        <taxon>Kineosporia</taxon>
    </lineage>
</organism>
<evidence type="ECO:0000313" key="5">
    <source>
        <dbReference type="Proteomes" id="UP001197247"/>
    </source>
</evidence>
<name>A0ABS5TGM8_9ACTN</name>
<dbReference type="InterPro" id="IPR015797">
    <property type="entry name" value="NUDIX_hydrolase-like_dom_sf"/>
</dbReference>
<proteinExistence type="predicted"/>
<protein>
    <submittedName>
        <fullName evidence="4">NUDIX hydrolase</fullName>
    </submittedName>
</protein>
<dbReference type="InterPro" id="IPR000086">
    <property type="entry name" value="NUDIX_hydrolase_dom"/>
</dbReference>
<sequence>MAGGDGNGWVHCGCGRRHWGRYGAAGLALIRTEPRPQILLQLRAAWTHEGGTWGLVGGARDSHETLAEAALREAQEEAEVDPDLVTVVRELVGTDHGDWAYTYVIGLADPVLTVGDVTPESDALEWVDLDDVTGRLLHSAFAATWPRLRVAVTEELARVTDPADS</sequence>